<dbReference type="STRING" id="50990.A0A4Y7Q823"/>
<dbReference type="VEuPathDB" id="FungiDB:BD410DRAFT_787087"/>
<feature type="compositionally biased region" description="Basic residues" evidence="1">
    <location>
        <begin position="100"/>
        <end position="115"/>
    </location>
</feature>
<proteinExistence type="predicted"/>
<feature type="compositionally biased region" description="Polar residues" evidence="1">
    <location>
        <begin position="46"/>
        <end position="55"/>
    </location>
</feature>
<keyword evidence="3" id="KW-1185">Reference proteome</keyword>
<dbReference type="Proteomes" id="UP000294933">
    <property type="component" value="Unassembled WGS sequence"/>
</dbReference>
<dbReference type="OrthoDB" id="3260393at2759"/>
<feature type="region of interest" description="Disordered" evidence="1">
    <location>
        <begin position="25"/>
        <end position="55"/>
    </location>
</feature>
<feature type="region of interest" description="Disordered" evidence="1">
    <location>
        <begin position="91"/>
        <end position="118"/>
    </location>
</feature>
<evidence type="ECO:0000313" key="2">
    <source>
        <dbReference type="EMBL" id="TDL23807.1"/>
    </source>
</evidence>
<dbReference type="AlphaFoldDB" id="A0A4Y7Q823"/>
<organism evidence="2 3">
    <name type="scientific">Rickenella mellea</name>
    <dbReference type="NCBI Taxonomy" id="50990"/>
    <lineage>
        <taxon>Eukaryota</taxon>
        <taxon>Fungi</taxon>
        <taxon>Dikarya</taxon>
        <taxon>Basidiomycota</taxon>
        <taxon>Agaricomycotina</taxon>
        <taxon>Agaricomycetes</taxon>
        <taxon>Hymenochaetales</taxon>
        <taxon>Rickenellaceae</taxon>
        <taxon>Rickenella</taxon>
    </lineage>
</organism>
<feature type="compositionally biased region" description="Acidic residues" evidence="1">
    <location>
        <begin position="271"/>
        <end position="280"/>
    </location>
</feature>
<evidence type="ECO:0000256" key="1">
    <source>
        <dbReference type="SAM" id="MobiDB-lite"/>
    </source>
</evidence>
<gene>
    <name evidence="2" type="ORF">BD410DRAFT_787087</name>
</gene>
<dbReference type="EMBL" id="ML170169">
    <property type="protein sequence ID" value="TDL23807.1"/>
    <property type="molecule type" value="Genomic_DNA"/>
</dbReference>
<feature type="compositionally biased region" description="Pro residues" evidence="1">
    <location>
        <begin position="161"/>
        <end position="179"/>
    </location>
</feature>
<feature type="region of interest" description="Disordered" evidence="1">
    <location>
        <begin position="140"/>
        <end position="285"/>
    </location>
</feature>
<reference evidence="2 3" key="1">
    <citation type="submission" date="2018-06" db="EMBL/GenBank/DDBJ databases">
        <title>A transcriptomic atlas of mushroom development highlights an independent origin of complex multicellularity.</title>
        <authorList>
            <consortium name="DOE Joint Genome Institute"/>
            <person name="Krizsan K."/>
            <person name="Almasi E."/>
            <person name="Merenyi Z."/>
            <person name="Sahu N."/>
            <person name="Viragh M."/>
            <person name="Koszo T."/>
            <person name="Mondo S."/>
            <person name="Kiss B."/>
            <person name="Balint B."/>
            <person name="Kues U."/>
            <person name="Barry K."/>
            <person name="Hegedus J.C."/>
            <person name="Henrissat B."/>
            <person name="Johnson J."/>
            <person name="Lipzen A."/>
            <person name="Ohm R."/>
            <person name="Nagy I."/>
            <person name="Pangilinan J."/>
            <person name="Yan J."/>
            <person name="Xiong Y."/>
            <person name="Grigoriev I.V."/>
            <person name="Hibbett D.S."/>
            <person name="Nagy L.G."/>
        </authorList>
    </citation>
    <scope>NUCLEOTIDE SEQUENCE [LARGE SCALE GENOMIC DNA]</scope>
    <source>
        <strain evidence="2 3">SZMC22713</strain>
    </source>
</reference>
<feature type="compositionally biased region" description="Acidic residues" evidence="1">
    <location>
        <begin position="244"/>
        <end position="263"/>
    </location>
</feature>
<sequence>MALANYSSLFTSGLLSESHTPTGLKAFPQWPRPSKIADQRRGSLPVSVNSSTSMSFRNSTNSMASGYSYYVVMQRRRTSKQLRSFLSLDLAETQSTRSGSTRRRATSPPPLKHKGSFVSISDFPMGQSFADFPLPSPIAEERQSSTTLHRASRESMRSVPSPKPIPSSSLPPLPTPKAAPQPLRVQTPADFPSHRHSDSFASVASTAVSSGYRRKRRGDALARLEGRSRPPVQVSQPGNFMSMSDDEDDMDMDEEEEDVINDEDTQHAENETEAADEELPTPDSESVVDPWIATLHASFNFGTARRDNFYEKPTKTKTSNSLSMTHSDALGLQLIDPSHPHSHPLMLNDAANFIDLFDDRDSISSSWSSLFDVACTA</sequence>
<protein>
    <submittedName>
        <fullName evidence="2">Uncharacterized protein</fullName>
    </submittedName>
</protein>
<evidence type="ECO:0000313" key="3">
    <source>
        <dbReference type="Proteomes" id="UP000294933"/>
    </source>
</evidence>
<accession>A0A4Y7Q823</accession>
<name>A0A4Y7Q823_9AGAM</name>
<feature type="compositionally biased region" description="Low complexity" evidence="1">
    <location>
        <begin position="199"/>
        <end position="210"/>
    </location>
</feature>
<feature type="compositionally biased region" description="Basic and acidic residues" evidence="1">
    <location>
        <begin position="218"/>
        <end position="228"/>
    </location>
</feature>